<keyword evidence="1" id="KW-1133">Transmembrane helix</keyword>
<gene>
    <name evidence="2" type="ORF">PCIT_a4101</name>
</gene>
<keyword evidence="1" id="KW-0812">Transmembrane</keyword>
<organism evidence="2 3">
    <name type="scientific">Pseudoalteromonas citrea</name>
    <dbReference type="NCBI Taxonomy" id="43655"/>
    <lineage>
        <taxon>Bacteria</taxon>
        <taxon>Pseudomonadati</taxon>
        <taxon>Pseudomonadota</taxon>
        <taxon>Gammaproteobacteria</taxon>
        <taxon>Alteromonadales</taxon>
        <taxon>Pseudoalteromonadaceae</taxon>
        <taxon>Pseudoalteromonas</taxon>
    </lineage>
</organism>
<keyword evidence="1" id="KW-0472">Membrane</keyword>
<evidence type="ECO:0000313" key="3">
    <source>
        <dbReference type="Proteomes" id="UP000016487"/>
    </source>
</evidence>
<protein>
    <submittedName>
        <fullName evidence="2">Uncharacterized protein</fullName>
    </submittedName>
</protein>
<reference evidence="2" key="2">
    <citation type="submission" date="2015-03" db="EMBL/GenBank/DDBJ databases">
        <title>Genome sequence of Pseudoalteromonas citrea.</title>
        <authorList>
            <person name="Xie B.-B."/>
            <person name="Rong J.-C."/>
            <person name="Qin Q.-L."/>
            <person name="Zhang Y.-Z."/>
        </authorList>
    </citation>
    <scope>NUCLEOTIDE SEQUENCE</scope>
    <source>
        <strain evidence="2">DSM 8771</strain>
    </source>
</reference>
<name>A0AAD4AIS1_9GAMM</name>
<evidence type="ECO:0000256" key="1">
    <source>
        <dbReference type="SAM" id="Phobius"/>
    </source>
</evidence>
<evidence type="ECO:0000313" key="2">
    <source>
        <dbReference type="EMBL" id="KAF7771508.1"/>
    </source>
</evidence>
<dbReference type="EMBL" id="AHBZ03000016">
    <property type="protein sequence ID" value="KAF7771508.1"/>
    <property type="molecule type" value="Genomic_DNA"/>
</dbReference>
<dbReference type="AlphaFoldDB" id="A0AAD4AIS1"/>
<comment type="caution">
    <text evidence="2">The sequence shown here is derived from an EMBL/GenBank/DDBJ whole genome shotgun (WGS) entry which is preliminary data.</text>
</comment>
<feature type="transmembrane region" description="Helical" evidence="1">
    <location>
        <begin position="19"/>
        <end position="37"/>
    </location>
</feature>
<proteinExistence type="predicted"/>
<dbReference type="Proteomes" id="UP000016487">
    <property type="component" value="Unassembled WGS sequence"/>
</dbReference>
<accession>A0AAD4AIS1</accession>
<sequence>MFAVRAVVSLPSHLVKNALVYRVAIAFALFFQTLLTISEVQVWA</sequence>
<reference evidence="2" key="1">
    <citation type="journal article" date="2012" name="J. Bacteriol.">
        <title>Genome sequences of type strains of seven species of the marine bacterium Pseudoalteromonas.</title>
        <authorList>
            <person name="Xie B.B."/>
            <person name="Shu Y.L."/>
            <person name="Qin Q.L."/>
            <person name="Rong J.C."/>
            <person name="Zhang X.Y."/>
            <person name="Chen X.L."/>
            <person name="Shi M."/>
            <person name="He H.L."/>
            <person name="Zhou B.C."/>
            <person name="Zhang Y.Z."/>
        </authorList>
    </citation>
    <scope>NUCLEOTIDE SEQUENCE</scope>
    <source>
        <strain evidence="2">DSM 8771</strain>
    </source>
</reference>